<keyword evidence="13" id="KW-1185">Reference proteome</keyword>
<evidence type="ECO:0000313" key="12">
    <source>
        <dbReference type="EMBL" id="CAH0730796.1"/>
    </source>
</evidence>
<dbReference type="AlphaFoldDB" id="A0A8J9YK55"/>
<keyword evidence="8" id="KW-0493">Microtubule</keyword>
<name>A0A8J9YK55_9NEOP</name>
<dbReference type="OrthoDB" id="10071234at2759"/>
<feature type="region of interest" description="Disordered" evidence="11">
    <location>
        <begin position="40"/>
        <end position="175"/>
    </location>
</feature>
<gene>
    <name evidence="12" type="ORF">BINO364_LOCUS15731</name>
</gene>
<dbReference type="PANTHER" id="PTHR34930">
    <property type="entry name" value="GEO05313P1"/>
    <property type="match status" value="1"/>
</dbReference>
<evidence type="ECO:0000256" key="11">
    <source>
        <dbReference type="SAM" id="MobiDB-lite"/>
    </source>
</evidence>
<dbReference type="Proteomes" id="UP000838878">
    <property type="component" value="Chromosome 9"/>
</dbReference>
<proteinExistence type="inferred from homology"/>
<evidence type="ECO:0000256" key="10">
    <source>
        <dbReference type="ARBA" id="ARBA00023242"/>
    </source>
</evidence>
<evidence type="ECO:0000313" key="13">
    <source>
        <dbReference type="Proteomes" id="UP000838878"/>
    </source>
</evidence>
<comment type="similarity">
    <text evidence="4">Belongs to the MAP Jupiter family.</text>
</comment>
<evidence type="ECO:0000256" key="1">
    <source>
        <dbReference type="ARBA" id="ARBA00003805"/>
    </source>
</evidence>
<feature type="compositionally biased region" description="Polar residues" evidence="11">
    <location>
        <begin position="95"/>
        <end position="114"/>
    </location>
</feature>
<evidence type="ECO:0000256" key="8">
    <source>
        <dbReference type="ARBA" id="ARBA00022701"/>
    </source>
</evidence>
<keyword evidence="6" id="KW-0963">Cytoplasm</keyword>
<evidence type="ECO:0000256" key="7">
    <source>
        <dbReference type="ARBA" id="ARBA00022553"/>
    </source>
</evidence>
<comment type="subcellular location">
    <subcellularLocation>
        <location evidence="3">Cytoplasm</location>
        <location evidence="3">Cytoskeleton</location>
        <location evidence="3">Spindle</location>
    </subcellularLocation>
    <subcellularLocation>
        <location evidence="2">Nucleus</location>
    </subcellularLocation>
</comment>
<accession>A0A8J9YK55</accession>
<protein>
    <recommendedName>
        <fullName evidence="5">Microtubule-associated protein Jupiter</fullName>
    </recommendedName>
</protein>
<keyword evidence="7" id="KW-0597">Phosphoprotein</keyword>
<sequence length="175" mass="18538">MRNTGNVKFIVVSFLHSFNFIRSKRKKPIGGSRMTSTSFNVGLGDGSRSSSRVLRPPGGGHTDIFGGDPEPPRGRRMGPPAPASQIQGQGDEPAQPTNGDTPSQNGQASETPMSITPKTPPEPTPQPQPTPEARTPEEKTPEPPAATPKAVTPTEKNEAPKRVRVPPGGFSSGLW</sequence>
<evidence type="ECO:0000256" key="9">
    <source>
        <dbReference type="ARBA" id="ARBA00023212"/>
    </source>
</evidence>
<reference evidence="12" key="1">
    <citation type="submission" date="2021-12" db="EMBL/GenBank/DDBJ databases">
        <authorList>
            <person name="Martin H S."/>
        </authorList>
    </citation>
    <scope>NUCLEOTIDE SEQUENCE</scope>
</reference>
<comment type="function">
    <text evidence="1">Binds to all microtubule populations.</text>
</comment>
<feature type="compositionally biased region" description="Pro residues" evidence="11">
    <location>
        <begin position="118"/>
        <end position="130"/>
    </location>
</feature>
<dbReference type="GO" id="GO:0005874">
    <property type="term" value="C:microtubule"/>
    <property type="evidence" value="ECO:0007669"/>
    <property type="project" value="UniProtKB-KW"/>
</dbReference>
<dbReference type="GO" id="GO:0005819">
    <property type="term" value="C:spindle"/>
    <property type="evidence" value="ECO:0007669"/>
    <property type="project" value="UniProtKB-SubCell"/>
</dbReference>
<evidence type="ECO:0000256" key="6">
    <source>
        <dbReference type="ARBA" id="ARBA00022490"/>
    </source>
</evidence>
<organism evidence="12 13">
    <name type="scientific">Brenthis ino</name>
    <name type="common">lesser marbled fritillary</name>
    <dbReference type="NCBI Taxonomy" id="405034"/>
    <lineage>
        <taxon>Eukaryota</taxon>
        <taxon>Metazoa</taxon>
        <taxon>Ecdysozoa</taxon>
        <taxon>Arthropoda</taxon>
        <taxon>Hexapoda</taxon>
        <taxon>Insecta</taxon>
        <taxon>Pterygota</taxon>
        <taxon>Neoptera</taxon>
        <taxon>Endopterygota</taxon>
        <taxon>Lepidoptera</taxon>
        <taxon>Glossata</taxon>
        <taxon>Ditrysia</taxon>
        <taxon>Papilionoidea</taxon>
        <taxon>Nymphalidae</taxon>
        <taxon>Heliconiinae</taxon>
        <taxon>Argynnini</taxon>
        <taxon>Brenthis</taxon>
    </lineage>
</organism>
<evidence type="ECO:0000256" key="5">
    <source>
        <dbReference type="ARBA" id="ARBA00021471"/>
    </source>
</evidence>
<evidence type="ECO:0000256" key="4">
    <source>
        <dbReference type="ARBA" id="ARBA00005344"/>
    </source>
</evidence>
<keyword evidence="10" id="KW-0539">Nucleus</keyword>
<feature type="non-terminal residue" evidence="12">
    <location>
        <position position="175"/>
    </location>
</feature>
<evidence type="ECO:0000256" key="2">
    <source>
        <dbReference type="ARBA" id="ARBA00004123"/>
    </source>
</evidence>
<dbReference type="GO" id="GO:0005634">
    <property type="term" value="C:nucleus"/>
    <property type="evidence" value="ECO:0007669"/>
    <property type="project" value="UniProtKB-SubCell"/>
</dbReference>
<dbReference type="PANTHER" id="PTHR34930:SF2">
    <property type="entry name" value="MICROTUBULE-ASSOCIATED PROTEIN JUPITER"/>
    <property type="match status" value="1"/>
</dbReference>
<dbReference type="InterPro" id="IPR033335">
    <property type="entry name" value="JUPITER"/>
</dbReference>
<dbReference type="EMBL" id="OV170229">
    <property type="protein sequence ID" value="CAH0730796.1"/>
    <property type="molecule type" value="Genomic_DNA"/>
</dbReference>
<keyword evidence="9" id="KW-0206">Cytoskeleton</keyword>
<evidence type="ECO:0000256" key="3">
    <source>
        <dbReference type="ARBA" id="ARBA00004186"/>
    </source>
</evidence>